<organism evidence="1 2">
    <name type="scientific">Plakobranchus ocellatus</name>
    <dbReference type="NCBI Taxonomy" id="259542"/>
    <lineage>
        <taxon>Eukaryota</taxon>
        <taxon>Metazoa</taxon>
        <taxon>Spiralia</taxon>
        <taxon>Lophotrochozoa</taxon>
        <taxon>Mollusca</taxon>
        <taxon>Gastropoda</taxon>
        <taxon>Heterobranchia</taxon>
        <taxon>Euthyneura</taxon>
        <taxon>Panpulmonata</taxon>
        <taxon>Sacoglossa</taxon>
        <taxon>Placobranchoidea</taxon>
        <taxon>Plakobranchidae</taxon>
        <taxon>Plakobranchus</taxon>
    </lineage>
</organism>
<sequence length="112" mass="12360">MATSFSLLPIPHDHHNERRTDLHHLGELIDCKNPRIAVPSGVTIVSDDSLLVADYHKLSLHPVSSGGRWLKQVLTASSTSAKDDKLRNVSVESYLCVCVTRRDIAYVLNAVS</sequence>
<comment type="caution">
    <text evidence="1">The sequence shown here is derived from an EMBL/GenBank/DDBJ whole genome shotgun (WGS) entry which is preliminary data.</text>
</comment>
<dbReference type="Proteomes" id="UP000735302">
    <property type="component" value="Unassembled WGS sequence"/>
</dbReference>
<evidence type="ECO:0000313" key="2">
    <source>
        <dbReference type="Proteomes" id="UP000735302"/>
    </source>
</evidence>
<reference evidence="1 2" key="1">
    <citation type="journal article" date="2021" name="Elife">
        <title>Chloroplast acquisition without the gene transfer in kleptoplastic sea slugs, Plakobranchus ocellatus.</title>
        <authorList>
            <person name="Maeda T."/>
            <person name="Takahashi S."/>
            <person name="Yoshida T."/>
            <person name="Shimamura S."/>
            <person name="Takaki Y."/>
            <person name="Nagai Y."/>
            <person name="Toyoda A."/>
            <person name="Suzuki Y."/>
            <person name="Arimoto A."/>
            <person name="Ishii H."/>
            <person name="Satoh N."/>
            <person name="Nishiyama T."/>
            <person name="Hasebe M."/>
            <person name="Maruyama T."/>
            <person name="Minagawa J."/>
            <person name="Obokata J."/>
            <person name="Shigenobu S."/>
        </authorList>
    </citation>
    <scope>NUCLEOTIDE SEQUENCE [LARGE SCALE GENOMIC DNA]</scope>
</reference>
<name>A0AAV4DS06_9GAST</name>
<gene>
    <name evidence="1" type="ORF">PoB_007337300</name>
</gene>
<keyword evidence="2" id="KW-1185">Reference proteome</keyword>
<proteinExistence type="predicted"/>
<dbReference type="EMBL" id="BLXT01008232">
    <property type="protein sequence ID" value="GFO46868.1"/>
    <property type="molecule type" value="Genomic_DNA"/>
</dbReference>
<dbReference type="AlphaFoldDB" id="A0AAV4DS06"/>
<protein>
    <submittedName>
        <fullName evidence="1">Uncharacterized protein</fullName>
    </submittedName>
</protein>
<evidence type="ECO:0000313" key="1">
    <source>
        <dbReference type="EMBL" id="GFO46868.1"/>
    </source>
</evidence>
<accession>A0AAV4DS06</accession>